<evidence type="ECO:0000313" key="1">
    <source>
        <dbReference type="EMBL" id="JAD27189.1"/>
    </source>
</evidence>
<name>A0A0A8YLT1_ARUDO</name>
<dbReference type="AlphaFoldDB" id="A0A0A8YLT1"/>
<accession>A0A0A8YLT1</accession>
<proteinExistence type="predicted"/>
<sequence length="53" mass="5781">MSHVHCCTCPKISLACIVLSISNSGPFGIQGIHGHRETFSVLQRFNSVSNIRP</sequence>
<dbReference type="EMBL" id="GBRH01270706">
    <property type="protein sequence ID" value="JAD27189.1"/>
    <property type="molecule type" value="Transcribed_RNA"/>
</dbReference>
<protein>
    <submittedName>
        <fullName evidence="1">Uncharacterized protein</fullName>
    </submittedName>
</protein>
<reference evidence="1" key="1">
    <citation type="submission" date="2014-09" db="EMBL/GenBank/DDBJ databases">
        <authorList>
            <person name="Magalhaes I.L.F."/>
            <person name="Oliveira U."/>
            <person name="Santos F.R."/>
            <person name="Vidigal T.H.D.A."/>
            <person name="Brescovit A.D."/>
            <person name="Santos A.J."/>
        </authorList>
    </citation>
    <scope>NUCLEOTIDE SEQUENCE</scope>
    <source>
        <tissue evidence="1">Shoot tissue taken approximately 20 cm above the soil surface</tissue>
    </source>
</reference>
<reference evidence="1" key="2">
    <citation type="journal article" date="2015" name="Data Brief">
        <title>Shoot transcriptome of the giant reed, Arundo donax.</title>
        <authorList>
            <person name="Barrero R.A."/>
            <person name="Guerrero F.D."/>
            <person name="Moolhuijzen P."/>
            <person name="Goolsby J.A."/>
            <person name="Tidwell J."/>
            <person name="Bellgard S.E."/>
            <person name="Bellgard M.I."/>
        </authorList>
    </citation>
    <scope>NUCLEOTIDE SEQUENCE</scope>
    <source>
        <tissue evidence="1">Shoot tissue taken approximately 20 cm above the soil surface</tissue>
    </source>
</reference>
<organism evidence="1">
    <name type="scientific">Arundo donax</name>
    <name type="common">Giant reed</name>
    <name type="synonym">Donax arundinaceus</name>
    <dbReference type="NCBI Taxonomy" id="35708"/>
    <lineage>
        <taxon>Eukaryota</taxon>
        <taxon>Viridiplantae</taxon>
        <taxon>Streptophyta</taxon>
        <taxon>Embryophyta</taxon>
        <taxon>Tracheophyta</taxon>
        <taxon>Spermatophyta</taxon>
        <taxon>Magnoliopsida</taxon>
        <taxon>Liliopsida</taxon>
        <taxon>Poales</taxon>
        <taxon>Poaceae</taxon>
        <taxon>PACMAD clade</taxon>
        <taxon>Arundinoideae</taxon>
        <taxon>Arundineae</taxon>
        <taxon>Arundo</taxon>
    </lineage>
</organism>